<dbReference type="Gene3D" id="2.40.70.10">
    <property type="entry name" value="Acid Proteases"/>
    <property type="match status" value="1"/>
</dbReference>
<gene>
    <name evidence="1" type="ORF">N1851_005474</name>
</gene>
<evidence type="ECO:0000313" key="1">
    <source>
        <dbReference type="EMBL" id="KAK0152860.1"/>
    </source>
</evidence>
<protein>
    <recommendedName>
        <fullName evidence="3">Retropepsins domain-containing protein</fullName>
    </recommendedName>
</protein>
<proteinExistence type="predicted"/>
<dbReference type="EMBL" id="JAOPHQ010000883">
    <property type="protein sequence ID" value="KAK0152860.1"/>
    <property type="molecule type" value="Genomic_DNA"/>
</dbReference>
<evidence type="ECO:0000313" key="2">
    <source>
        <dbReference type="Proteomes" id="UP001174136"/>
    </source>
</evidence>
<dbReference type="SUPFAM" id="SSF50630">
    <property type="entry name" value="Acid proteases"/>
    <property type="match status" value="1"/>
</dbReference>
<name>A0AA47N6P4_MERPO</name>
<dbReference type="Proteomes" id="UP001174136">
    <property type="component" value="Unassembled WGS sequence"/>
</dbReference>
<accession>A0AA47N6P4</accession>
<reference evidence="1" key="1">
    <citation type="journal article" date="2023" name="Front. Mar. Sci.">
        <title>A new Merluccius polli reference genome to investigate the effects of global change in West African waters.</title>
        <authorList>
            <person name="Mateo J.L."/>
            <person name="Blanco-Fernandez C."/>
            <person name="Garcia-Vazquez E."/>
            <person name="Machado-Schiaffino G."/>
        </authorList>
    </citation>
    <scope>NUCLEOTIDE SEQUENCE</scope>
    <source>
        <strain evidence="1">C29</strain>
        <tissue evidence="1">Fin</tissue>
    </source>
</reference>
<organism evidence="1 2">
    <name type="scientific">Merluccius polli</name>
    <name type="common">Benguela hake</name>
    <name type="synonym">Merluccius cadenati</name>
    <dbReference type="NCBI Taxonomy" id="89951"/>
    <lineage>
        <taxon>Eukaryota</taxon>
        <taxon>Metazoa</taxon>
        <taxon>Chordata</taxon>
        <taxon>Craniata</taxon>
        <taxon>Vertebrata</taxon>
        <taxon>Euteleostomi</taxon>
        <taxon>Actinopterygii</taxon>
        <taxon>Neopterygii</taxon>
        <taxon>Teleostei</taxon>
        <taxon>Neoteleostei</taxon>
        <taxon>Acanthomorphata</taxon>
        <taxon>Zeiogadaria</taxon>
        <taxon>Gadariae</taxon>
        <taxon>Gadiformes</taxon>
        <taxon>Gadoidei</taxon>
        <taxon>Merlucciidae</taxon>
        <taxon>Merluccius</taxon>
    </lineage>
</organism>
<comment type="caution">
    <text evidence="1">The sequence shown here is derived from an EMBL/GenBank/DDBJ whole genome shotgun (WGS) entry which is preliminary data.</text>
</comment>
<keyword evidence="2" id="KW-1185">Reference proteome</keyword>
<sequence>MLKRELRRHMHLHPSSSFFDIRSEALRWRTTEGEANLNTISAKPNTEVSELKECLVRQQAQLDAIMHRLDLSAHRTRSGSNTHALEWQCPGRPFSAPFSVRWDPYLFALQPTRSYGQGLLDYTTSVISATATSRWCKCAGRNTVGKLTPSDATAHASEGVLLGRPSQTAPTLLGNCPVVEILIEGIAVPCLLDTGSMVTTITEEFFEQRLQPHLKTPLNPCSWLTLKGANGLKIPYRGYVELEIQILGRVLPKMGILVVTVTSPPNLKKAASQAY</sequence>
<dbReference type="AlphaFoldDB" id="A0AA47N6P4"/>
<evidence type="ECO:0008006" key="3">
    <source>
        <dbReference type="Google" id="ProtNLM"/>
    </source>
</evidence>
<dbReference type="InterPro" id="IPR021109">
    <property type="entry name" value="Peptidase_aspartic_dom_sf"/>
</dbReference>